<dbReference type="AlphaFoldDB" id="A0A396I5P0"/>
<dbReference type="Proteomes" id="UP000265566">
    <property type="component" value="Chromosome 4"/>
</dbReference>
<evidence type="ECO:0000256" key="1">
    <source>
        <dbReference type="SAM" id="MobiDB-lite"/>
    </source>
</evidence>
<feature type="region of interest" description="Disordered" evidence="1">
    <location>
        <begin position="24"/>
        <end position="49"/>
    </location>
</feature>
<dbReference type="Gramene" id="rna23351">
    <property type="protein sequence ID" value="RHN60949.1"/>
    <property type="gene ID" value="gene23351"/>
</dbReference>
<name>A0A396I5P0_MEDTR</name>
<accession>A0A396I5P0</accession>
<organism evidence="2 3">
    <name type="scientific">Medicago truncatula</name>
    <name type="common">Barrel medic</name>
    <name type="synonym">Medicago tribuloides</name>
    <dbReference type="NCBI Taxonomy" id="3880"/>
    <lineage>
        <taxon>Eukaryota</taxon>
        <taxon>Viridiplantae</taxon>
        <taxon>Streptophyta</taxon>
        <taxon>Embryophyta</taxon>
        <taxon>Tracheophyta</taxon>
        <taxon>Spermatophyta</taxon>
        <taxon>Magnoliopsida</taxon>
        <taxon>eudicotyledons</taxon>
        <taxon>Gunneridae</taxon>
        <taxon>Pentapetalae</taxon>
        <taxon>rosids</taxon>
        <taxon>fabids</taxon>
        <taxon>Fabales</taxon>
        <taxon>Fabaceae</taxon>
        <taxon>Papilionoideae</taxon>
        <taxon>50 kb inversion clade</taxon>
        <taxon>NPAAA clade</taxon>
        <taxon>Hologalegina</taxon>
        <taxon>IRL clade</taxon>
        <taxon>Trifolieae</taxon>
        <taxon>Medicago</taxon>
    </lineage>
</organism>
<evidence type="ECO:0000313" key="3">
    <source>
        <dbReference type="Proteomes" id="UP000265566"/>
    </source>
</evidence>
<evidence type="ECO:0000313" key="2">
    <source>
        <dbReference type="EMBL" id="RHN60949.1"/>
    </source>
</evidence>
<gene>
    <name evidence="2" type="ORF">MtrunA17_Chr4g0031361</name>
</gene>
<comment type="caution">
    <text evidence="2">The sequence shown here is derived from an EMBL/GenBank/DDBJ whole genome shotgun (WGS) entry which is preliminary data.</text>
</comment>
<protein>
    <submittedName>
        <fullName evidence="2">Uncharacterized protein</fullName>
    </submittedName>
</protein>
<feature type="compositionally biased region" description="Basic residues" evidence="1">
    <location>
        <begin position="28"/>
        <end position="38"/>
    </location>
</feature>
<reference evidence="3" key="1">
    <citation type="journal article" date="2018" name="Nat. Plants">
        <title>Whole-genome landscape of Medicago truncatula symbiotic genes.</title>
        <authorList>
            <person name="Pecrix Y."/>
            <person name="Staton S.E."/>
            <person name="Sallet E."/>
            <person name="Lelandais-Briere C."/>
            <person name="Moreau S."/>
            <person name="Carrere S."/>
            <person name="Blein T."/>
            <person name="Jardinaud M.F."/>
            <person name="Latrasse D."/>
            <person name="Zouine M."/>
            <person name="Zahm M."/>
            <person name="Kreplak J."/>
            <person name="Mayjonade B."/>
            <person name="Satge C."/>
            <person name="Perez M."/>
            <person name="Cauet S."/>
            <person name="Marande W."/>
            <person name="Chantry-Darmon C."/>
            <person name="Lopez-Roques C."/>
            <person name="Bouchez O."/>
            <person name="Berard A."/>
            <person name="Debelle F."/>
            <person name="Munos S."/>
            <person name="Bendahmane A."/>
            <person name="Berges H."/>
            <person name="Niebel A."/>
            <person name="Buitink J."/>
            <person name="Frugier F."/>
            <person name="Benhamed M."/>
            <person name="Crespi M."/>
            <person name="Gouzy J."/>
            <person name="Gamas P."/>
        </authorList>
    </citation>
    <scope>NUCLEOTIDE SEQUENCE [LARGE SCALE GENOMIC DNA]</scope>
    <source>
        <strain evidence="3">cv. Jemalong A17</strain>
    </source>
</reference>
<dbReference type="EMBL" id="PSQE01000004">
    <property type="protein sequence ID" value="RHN60949.1"/>
    <property type="molecule type" value="Genomic_DNA"/>
</dbReference>
<feature type="compositionally biased region" description="Polar residues" evidence="1">
    <location>
        <begin position="39"/>
        <end position="49"/>
    </location>
</feature>
<sequence length="49" mass="5794">MLTPYQRISICKTLINTYKSYEKEKIRGVKKQNPRTKNLRPNLSQHTSS</sequence>
<proteinExistence type="predicted"/>